<dbReference type="SUPFAM" id="SSF82199">
    <property type="entry name" value="SET domain"/>
    <property type="match status" value="1"/>
</dbReference>
<feature type="compositionally biased region" description="Polar residues" evidence="1">
    <location>
        <begin position="213"/>
        <end position="222"/>
    </location>
</feature>
<organism evidence="4">
    <name type="scientific">Caenorhabditis remanei</name>
    <name type="common">Caenorhabditis vulgaris</name>
    <dbReference type="NCBI Taxonomy" id="31234"/>
    <lineage>
        <taxon>Eukaryota</taxon>
        <taxon>Metazoa</taxon>
        <taxon>Ecdysozoa</taxon>
        <taxon>Nematoda</taxon>
        <taxon>Chromadorea</taxon>
        <taxon>Rhabditida</taxon>
        <taxon>Rhabditina</taxon>
        <taxon>Rhabditomorpha</taxon>
        <taxon>Rhabditoidea</taxon>
        <taxon>Rhabditidae</taxon>
        <taxon>Peloderinae</taxon>
        <taxon>Caenorhabditis</taxon>
    </lineage>
</organism>
<sequence length="674" mass="76076">MAPPITRAEKLRLARVNTERTPTQHAQQDRARPSTQAQRPARPSFPPRDRSVQSSTHHRGDSSGRGGTTSRGRSQPPTSSRDNAPRPPSTTSYRRGQSRVRFDTSPRRHSQRSPPARDNRRRSPSPVPHRRNQSRVRFDISPGRDAQRSPSVRDNRRRSPSARDNRRRSPSPVQYRRYPSRAGRLSTQSPDTKSRHSPDRNRRQYPPRRGDVTDSSGRSRNVSPARRSPSSKRSRTQPSTATQSSRQAHGRDVRSSDRNRSISMSSDENRAPRATTSSSMHAGPPSPLQGTSSSRNRNVSLSPDLRQPRSPISHRTRAQTRTRASSRNRSISMSPLRHRTPSPVRKIVLPVRATPTSPARPSTFSGARSSCQNRNFLTFPVRRGASSSIGRQTRSQVRASAPPPTQAGPSTSARGGSSGQRSSPSPIGRRTRSALRSPARPRHSRAQSVPAPKGPNRKWIAVDKELKKVVVSPENFLEGSRFEKLKELSDYQYRRFGRQIEKDRFDASKDIYCEQCDSYFRPSCKEHPVHRIEDAIVTLPLPRGRTKAEMTIPARYVYIANSRIPNAGKGVFAKELIPVGFLLGPYGGKKFNHRQDLESDFYAFMVETSPTTHFYRDATDPHHSNWTRFVNAPNSDEEQNLVALQINEEIFFRVVKAIEPHEELFVPYGESFRI</sequence>
<evidence type="ECO:0000256" key="1">
    <source>
        <dbReference type="SAM" id="MobiDB-lite"/>
    </source>
</evidence>
<feature type="compositionally biased region" description="Basic and acidic residues" evidence="1">
    <location>
        <begin position="192"/>
        <end position="212"/>
    </location>
</feature>
<dbReference type="OrthoDB" id="9439903at2759"/>
<protein>
    <recommendedName>
        <fullName evidence="2">SET domain-containing protein</fullName>
    </recommendedName>
</protein>
<reference evidence="3" key="1">
    <citation type="submission" date="2007-07" db="EMBL/GenBank/DDBJ databases">
        <title>PCAP assembly of the Caenorhabditis remanei genome.</title>
        <authorList>
            <consortium name="The Caenorhabditis remanei Sequencing Consortium"/>
            <person name="Wilson R.K."/>
        </authorList>
    </citation>
    <scope>NUCLEOTIDE SEQUENCE [LARGE SCALE GENOMIC DNA]</scope>
    <source>
        <strain evidence="3">PB4641</strain>
    </source>
</reference>
<feature type="compositionally biased region" description="Polar residues" evidence="1">
    <location>
        <begin position="288"/>
        <end position="301"/>
    </location>
</feature>
<dbReference type="SMART" id="SM00317">
    <property type="entry name" value="SET"/>
    <property type="match status" value="1"/>
</dbReference>
<feature type="region of interest" description="Disordered" evidence="1">
    <location>
        <begin position="1"/>
        <end position="370"/>
    </location>
</feature>
<dbReference type="InterPro" id="IPR046341">
    <property type="entry name" value="SET_dom_sf"/>
</dbReference>
<dbReference type="KEGG" id="crq:GCK72_025852"/>
<feature type="compositionally biased region" description="Basic residues" evidence="1">
    <location>
        <begin position="155"/>
        <end position="169"/>
    </location>
</feature>
<feature type="compositionally biased region" description="Basic residues" evidence="1">
    <location>
        <begin position="119"/>
        <end position="134"/>
    </location>
</feature>
<feature type="compositionally biased region" description="Basic residues" evidence="1">
    <location>
        <begin position="312"/>
        <end position="326"/>
    </location>
</feature>
<dbReference type="RefSeq" id="XP_003105558.2">
    <property type="nucleotide sequence ID" value="XM_003105510.2"/>
</dbReference>
<dbReference type="AlphaFoldDB" id="E3MEC2"/>
<dbReference type="STRING" id="31234.E3MEC2"/>
<feature type="compositionally biased region" description="Basic and acidic residues" evidence="1">
    <location>
        <begin position="145"/>
        <end position="154"/>
    </location>
</feature>
<dbReference type="PROSITE" id="PS50280">
    <property type="entry name" value="SET"/>
    <property type="match status" value="1"/>
</dbReference>
<accession>E3MEC2</accession>
<evidence type="ECO:0000259" key="2">
    <source>
        <dbReference type="PROSITE" id="PS50280"/>
    </source>
</evidence>
<dbReference type="Pfam" id="PF21549">
    <property type="entry name" value="PRDM2_PR"/>
    <property type="match status" value="1"/>
</dbReference>
<feature type="compositionally biased region" description="Polar residues" evidence="1">
    <location>
        <begin position="385"/>
        <end position="398"/>
    </location>
</feature>
<feature type="region of interest" description="Disordered" evidence="1">
    <location>
        <begin position="382"/>
        <end position="457"/>
    </location>
</feature>
<name>E3MEC2_CAERE</name>
<dbReference type="EMBL" id="DS268438">
    <property type="protein sequence ID" value="EFO99476.1"/>
    <property type="molecule type" value="Genomic_DNA"/>
</dbReference>
<gene>
    <name evidence="3" type="ORF">CRE_22367</name>
</gene>
<dbReference type="InParanoid" id="E3MEC2"/>
<dbReference type="OMA" id="SKDIYCE"/>
<feature type="compositionally biased region" description="Basic and acidic residues" evidence="1">
    <location>
        <begin position="249"/>
        <end position="260"/>
    </location>
</feature>
<dbReference type="eggNOG" id="KOG2461">
    <property type="taxonomic scope" value="Eukaryota"/>
</dbReference>
<dbReference type="Gene3D" id="2.170.270.10">
    <property type="entry name" value="SET domain"/>
    <property type="match status" value="1"/>
</dbReference>
<feature type="compositionally biased region" description="Polar residues" evidence="1">
    <location>
        <begin position="354"/>
        <end position="370"/>
    </location>
</feature>
<evidence type="ECO:0000313" key="4">
    <source>
        <dbReference type="Proteomes" id="UP000008281"/>
    </source>
</evidence>
<dbReference type="HOGENOM" id="CLU_407822_0_0_1"/>
<dbReference type="InterPro" id="IPR001214">
    <property type="entry name" value="SET_dom"/>
</dbReference>
<feature type="domain" description="SET" evidence="2">
    <location>
        <begin position="555"/>
        <end position="669"/>
    </location>
</feature>
<evidence type="ECO:0000313" key="3">
    <source>
        <dbReference type="EMBL" id="EFO99476.1"/>
    </source>
</evidence>
<dbReference type="GeneID" id="9817449"/>
<keyword evidence="4" id="KW-1185">Reference proteome</keyword>
<dbReference type="CTD" id="9817449"/>
<dbReference type="Proteomes" id="UP000008281">
    <property type="component" value="Unassembled WGS sequence"/>
</dbReference>
<proteinExistence type="predicted"/>
<feature type="compositionally biased region" description="Low complexity" evidence="1">
    <location>
        <begin position="410"/>
        <end position="428"/>
    </location>
</feature>
<feature type="compositionally biased region" description="Basic residues" evidence="1">
    <location>
        <begin position="429"/>
        <end position="445"/>
    </location>
</feature>